<evidence type="ECO:0000313" key="1">
    <source>
        <dbReference type="EMBL" id="SDV46556.1"/>
    </source>
</evidence>
<dbReference type="AlphaFoldDB" id="A0A1H2PLK4"/>
<proteinExistence type="predicted"/>
<protein>
    <submittedName>
        <fullName evidence="1">Uncharacterized protein</fullName>
    </submittedName>
</protein>
<dbReference type="EMBL" id="FNLO01000001">
    <property type="protein sequence ID" value="SDV46556.1"/>
    <property type="molecule type" value="Genomic_DNA"/>
</dbReference>
<evidence type="ECO:0000313" key="2">
    <source>
        <dbReference type="Proteomes" id="UP000243719"/>
    </source>
</evidence>
<sequence length="481" mass="53775">MTEVAFALLLISTLLMGWFQTRAAMTRALDERNVAEWITLYARATRSYLEDHAEKLLADGDKGVIDISAALRDGNYVARHWQSKRADGRSIRTLVRARCVDPKCTLRQAEGLVAVVDGAPFPEKTLGSIASRVEFGGGAVNDRGEVTGIAGNWRTVSADWNRVPQASRPVAMVFTLPERARVISSPAVSDLHYEPQSAARAQGRDAGVWQPLYSTDTMRITWQAKNVPRVRLEVIALDEEPRVYVNEVLEGKTAYVLTPVPDMLGKSIVARVTPFSDDVETLRPATTGPIRVSDYDGAPVSKISLKYKVWTASDRERLNGRDAICLLYLETRFPETNMYVGLEQIEIAAPNRYNVPREARYLRPFELQFRFDVRRDRGLGSIAESHGTPQSGSIVLKLHAPSDRWDKANVSDLEQQQRMRKLVYNCRHEDAFVVDLRAGINGGVKPYEVVAIKDGYLRQPFAANGPPTEHSFNDASEIYLD</sequence>
<accession>A0A1H2PLK4</accession>
<reference evidence="2" key="1">
    <citation type="submission" date="2016-09" db="EMBL/GenBank/DDBJ databases">
        <authorList>
            <person name="Varghese N."/>
            <person name="Submissions S."/>
        </authorList>
    </citation>
    <scope>NUCLEOTIDE SEQUENCE [LARGE SCALE GENOMIC DNA]</scope>
    <source>
        <strain evidence="2">JS23</strain>
    </source>
</reference>
<dbReference type="STRING" id="1770053.SAMN05216551_101431"/>
<gene>
    <name evidence="1" type="ORF">SAMN05216551_101431</name>
</gene>
<name>A0A1H2PLK4_9BURK</name>
<dbReference type="Proteomes" id="UP000243719">
    <property type="component" value="Unassembled WGS sequence"/>
</dbReference>
<keyword evidence="2" id="KW-1185">Reference proteome</keyword>
<organism evidence="1 2">
    <name type="scientific">Chitinasiproducens palmae</name>
    <dbReference type="NCBI Taxonomy" id="1770053"/>
    <lineage>
        <taxon>Bacteria</taxon>
        <taxon>Pseudomonadati</taxon>
        <taxon>Pseudomonadota</taxon>
        <taxon>Betaproteobacteria</taxon>
        <taxon>Burkholderiales</taxon>
        <taxon>Burkholderiaceae</taxon>
        <taxon>Chitinasiproducens</taxon>
    </lineage>
</organism>